<evidence type="ECO:0000256" key="2">
    <source>
        <dbReference type="ARBA" id="ARBA00022475"/>
    </source>
</evidence>
<evidence type="ECO:0000313" key="16">
    <source>
        <dbReference type="Proteomes" id="UP000502502"/>
    </source>
</evidence>
<gene>
    <name evidence="12 15" type="primary">ccmE</name>
    <name evidence="12" type="synonym">cycJ</name>
    <name evidence="15" type="ORF">G7078_06960</name>
</gene>
<protein>
    <recommendedName>
        <fullName evidence="12">Cytochrome c-type biogenesis protein CcmE</fullName>
    </recommendedName>
    <alternativeName>
        <fullName evidence="12">Cytochrome c maturation protein E</fullName>
    </alternativeName>
    <alternativeName>
        <fullName evidence="12">Heme chaperone CcmE</fullName>
    </alternativeName>
</protein>
<keyword evidence="8 12" id="KW-1133">Transmembrane helix</keyword>
<dbReference type="EMBL" id="CP049871">
    <property type="protein sequence ID" value="QIL02554.1"/>
    <property type="molecule type" value="Genomic_DNA"/>
</dbReference>
<evidence type="ECO:0000256" key="4">
    <source>
        <dbReference type="ARBA" id="ARBA00022692"/>
    </source>
</evidence>
<dbReference type="GO" id="GO:0017004">
    <property type="term" value="P:cytochrome complex assembly"/>
    <property type="evidence" value="ECO:0007669"/>
    <property type="project" value="UniProtKB-KW"/>
</dbReference>
<dbReference type="Gene3D" id="2.40.50.140">
    <property type="entry name" value="Nucleic acid-binding proteins"/>
    <property type="match status" value="1"/>
</dbReference>
<evidence type="ECO:0000256" key="14">
    <source>
        <dbReference type="SAM" id="Phobius"/>
    </source>
</evidence>
<comment type="function">
    <text evidence="11 12">Heme chaperone required for the biogenesis of c-type cytochromes. Transiently binds heme delivered by CcmC and transfers the heme to apo-cytochromes in a process facilitated by CcmF and CcmH.</text>
</comment>
<dbReference type="NCBIfam" id="NF009729">
    <property type="entry name" value="PRK13254.1-3"/>
    <property type="match status" value="1"/>
</dbReference>
<dbReference type="GO" id="GO:0005886">
    <property type="term" value="C:plasma membrane"/>
    <property type="evidence" value="ECO:0007669"/>
    <property type="project" value="UniProtKB-SubCell"/>
</dbReference>
<evidence type="ECO:0000256" key="11">
    <source>
        <dbReference type="ARBA" id="ARBA00056663"/>
    </source>
</evidence>
<reference evidence="15 16" key="1">
    <citation type="submission" date="2020-03" db="EMBL/GenBank/DDBJ databases">
        <title>Sphingomonas sp. nov., isolated from fish.</title>
        <authorList>
            <person name="Hyun D.-W."/>
            <person name="Bae J.-W."/>
        </authorList>
    </citation>
    <scope>NUCLEOTIDE SEQUENCE [LARGE SCALE GENOMIC DNA]</scope>
    <source>
        <strain evidence="15 16">HDW15C</strain>
    </source>
</reference>
<dbReference type="Pfam" id="PF03100">
    <property type="entry name" value="CcmE"/>
    <property type="match status" value="1"/>
</dbReference>
<evidence type="ECO:0000256" key="1">
    <source>
        <dbReference type="ARBA" id="ARBA00004533"/>
    </source>
</evidence>
<dbReference type="HAMAP" id="MF_01959">
    <property type="entry name" value="CcmE"/>
    <property type="match status" value="1"/>
</dbReference>
<keyword evidence="16" id="KW-1185">Reference proteome</keyword>
<dbReference type="FunFam" id="2.40.50.140:FF:000104">
    <property type="entry name" value="Cytochrome c-type biogenesis protein CcmE"/>
    <property type="match status" value="1"/>
</dbReference>
<evidence type="ECO:0000256" key="10">
    <source>
        <dbReference type="ARBA" id="ARBA00023136"/>
    </source>
</evidence>
<keyword evidence="6 12" id="KW-0201">Cytochrome c-type biogenesis</keyword>
<dbReference type="GO" id="GO:0020037">
    <property type="term" value="F:heme binding"/>
    <property type="evidence" value="ECO:0007669"/>
    <property type="project" value="InterPro"/>
</dbReference>
<evidence type="ECO:0000313" key="15">
    <source>
        <dbReference type="EMBL" id="QIL02554.1"/>
    </source>
</evidence>
<dbReference type="PANTHER" id="PTHR34128">
    <property type="entry name" value="CYTOCHROME C-TYPE BIOGENESIS PROTEIN CCME HOMOLOG, MITOCHONDRIAL"/>
    <property type="match status" value="1"/>
</dbReference>
<evidence type="ECO:0000256" key="5">
    <source>
        <dbReference type="ARBA" id="ARBA00022723"/>
    </source>
</evidence>
<keyword evidence="3 12" id="KW-0349">Heme</keyword>
<keyword evidence="4 12" id="KW-0812">Transmembrane</keyword>
<dbReference type="RefSeq" id="WP_166094407.1">
    <property type="nucleotide sequence ID" value="NZ_CP049871.1"/>
</dbReference>
<feature type="topological domain" description="Cytoplasmic" evidence="12">
    <location>
        <begin position="1"/>
        <end position="9"/>
    </location>
</feature>
<proteinExistence type="inferred from homology"/>
<evidence type="ECO:0000256" key="7">
    <source>
        <dbReference type="ARBA" id="ARBA00022968"/>
    </source>
</evidence>
<dbReference type="SUPFAM" id="SSF82093">
    <property type="entry name" value="Heme chaperone CcmE"/>
    <property type="match status" value="1"/>
</dbReference>
<evidence type="ECO:0000256" key="12">
    <source>
        <dbReference type="HAMAP-Rule" id="MF_01959"/>
    </source>
</evidence>
<dbReference type="InterPro" id="IPR012340">
    <property type="entry name" value="NA-bd_OB-fold"/>
</dbReference>
<feature type="binding site" description="covalent" evidence="12 13">
    <location>
        <position position="125"/>
    </location>
    <ligand>
        <name>heme</name>
        <dbReference type="ChEBI" id="CHEBI:30413"/>
    </ligand>
</feature>
<comment type="subcellular location">
    <subcellularLocation>
        <location evidence="1">Cell inner membrane</location>
    </subcellularLocation>
    <subcellularLocation>
        <location evidence="12">Cell membrane</location>
        <topology evidence="12">Single-pass type II membrane protein</topology>
    </subcellularLocation>
</comment>
<keyword evidence="7 12" id="KW-0735">Signal-anchor</keyword>
<dbReference type="GO" id="GO:0017003">
    <property type="term" value="P:protein-heme linkage"/>
    <property type="evidence" value="ECO:0007669"/>
    <property type="project" value="UniProtKB-UniRule"/>
</dbReference>
<evidence type="ECO:0000256" key="3">
    <source>
        <dbReference type="ARBA" id="ARBA00022617"/>
    </source>
</evidence>
<feature type="binding site" description="axial binding residue" evidence="12 13">
    <location>
        <position position="129"/>
    </location>
    <ligand>
        <name>heme</name>
        <dbReference type="ChEBI" id="CHEBI:30413"/>
    </ligand>
    <ligandPart>
        <name>Fe</name>
        <dbReference type="ChEBI" id="CHEBI:18248"/>
    </ligandPart>
</feature>
<comment type="similarity">
    <text evidence="12">Belongs to the CcmE/CycJ family.</text>
</comment>
<dbReference type="NCBIfam" id="NF009731">
    <property type="entry name" value="PRK13254.1-5"/>
    <property type="match status" value="1"/>
</dbReference>
<evidence type="ECO:0000256" key="6">
    <source>
        <dbReference type="ARBA" id="ARBA00022748"/>
    </source>
</evidence>
<evidence type="ECO:0000256" key="8">
    <source>
        <dbReference type="ARBA" id="ARBA00022989"/>
    </source>
</evidence>
<evidence type="ECO:0000256" key="9">
    <source>
        <dbReference type="ARBA" id="ARBA00023004"/>
    </source>
</evidence>
<evidence type="ECO:0000256" key="13">
    <source>
        <dbReference type="PIRSR" id="PIRSR604329-50"/>
    </source>
</evidence>
<accession>A0A6G7ZNJ4</accession>
<dbReference type="PANTHER" id="PTHR34128:SF2">
    <property type="entry name" value="CYTOCHROME C-TYPE BIOGENESIS PROTEIN CCME HOMOLOG, MITOCHONDRIAL"/>
    <property type="match status" value="1"/>
</dbReference>
<name>A0A6G7ZNJ4_9SPHN</name>
<dbReference type="InterPro" id="IPR036127">
    <property type="entry name" value="CcmE-like_sf"/>
</dbReference>
<dbReference type="NCBIfam" id="NF009727">
    <property type="entry name" value="PRK13254.1-1"/>
    <property type="match status" value="1"/>
</dbReference>
<keyword evidence="9 12" id="KW-0408">Iron</keyword>
<feature type="transmembrane region" description="Helical" evidence="14">
    <location>
        <begin position="12"/>
        <end position="31"/>
    </location>
</feature>
<feature type="topological domain" description="Extracellular" evidence="12">
    <location>
        <begin position="31"/>
        <end position="149"/>
    </location>
</feature>
<dbReference type="GO" id="GO:0046872">
    <property type="term" value="F:metal ion binding"/>
    <property type="evidence" value="ECO:0007669"/>
    <property type="project" value="UniProtKB-KW"/>
</dbReference>
<dbReference type="AlphaFoldDB" id="A0A6G7ZNJ4"/>
<dbReference type="InterPro" id="IPR004329">
    <property type="entry name" value="CcmE"/>
</dbReference>
<dbReference type="KEGG" id="ssin:G7078_06960"/>
<keyword evidence="10 12" id="KW-0472">Membrane</keyword>
<organism evidence="15 16">
    <name type="scientific">Sphingomonas sinipercae</name>
    <dbReference type="NCBI Taxonomy" id="2714944"/>
    <lineage>
        <taxon>Bacteria</taxon>
        <taxon>Pseudomonadati</taxon>
        <taxon>Pseudomonadota</taxon>
        <taxon>Alphaproteobacteria</taxon>
        <taxon>Sphingomonadales</taxon>
        <taxon>Sphingomonadaceae</taxon>
        <taxon>Sphingomonas</taxon>
    </lineage>
</organism>
<keyword evidence="2 12" id="KW-1003">Cell membrane</keyword>
<dbReference type="Proteomes" id="UP000502502">
    <property type="component" value="Chromosome"/>
</dbReference>
<keyword evidence="5 12" id="KW-0479">Metal-binding</keyword>
<sequence>MIAKPKHQRLILIFVAVIAIGAAVLLAMWGLKDRAAYFFTPTDIAAGKATTGQAARLGGMVQAGSVKRDADGVTIRFVVFDEAARVPVVYRGILPDLFREGSGAVAEGFVDQRGTFVADNILAKHDERYMPPELGNQQAEHKAAKTVEQ</sequence>